<feature type="chain" id="PRO_5045888042" evidence="3">
    <location>
        <begin position="29"/>
        <end position="189"/>
    </location>
</feature>
<keyword evidence="3" id="KW-0732">Signal</keyword>
<dbReference type="InterPro" id="IPR028096">
    <property type="entry name" value="EfeO_Cupredoxin"/>
</dbReference>
<keyword evidence="6" id="KW-1185">Reference proteome</keyword>
<gene>
    <name evidence="5" type="ORF">ACFOOQ_05365</name>
</gene>
<dbReference type="SUPFAM" id="SSF49503">
    <property type="entry name" value="Cupredoxins"/>
    <property type="match status" value="1"/>
</dbReference>
<dbReference type="InterPro" id="IPR008972">
    <property type="entry name" value="Cupredoxin"/>
</dbReference>
<dbReference type="Pfam" id="PF13473">
    <property type="entry name" value="Cupredoxin_1"/>
    <property type="match status" value="1"/>
</dbReference>
<evidence type="ECO:0000259" key="4">
    <source>
        <dbReference type="Pfam" id="PF13473"/>
    </source>
</evidence>
<protein>
    <submittedName>
        <fullName evidence="5">Cupredoxin domain-containing protein</fullName>
    </submittedName>
</protein>
<sequence>MVRFPNRSQAVLAAVMAFATSAAAPALADAGHGKGPSIGTPGVAAKANRTIEITVGDNFYEPAKIAVKKGETIRFVIRNGGELLHEFNIGTPAMHAEHQKEMAMMVEQGMLTSTGMNHDMSKMDHSKMGDMDHSKMSMPMKHDDPNSKLIEPGKTAEIVWTFSQASELQFACNIPGHYESGMVGEFKFN</sequence>
<dbReference type="InterPro" id="IPR050845">
    <property type="entry name" value="Cu-binding_ET"/>
</dbReference>
<dbReference type="PANTHER" id="PTHR38439">
    <property type="entry name" value="AURACYANIN-B"/>
    <property type="match status" value="1"/>
</dbReference>
<accession>A0ABV7VBW5</accession>
<keyword evidence="1" id="KW-0479">Metal-binding</keyword>
<keyword evidence="2" id="KW-0186">Copper</keyword>
<dbReference type="RefSeq" id="WP_379722633.1">
    <property type="nucleotide sequence ID" value="NZ_JBHRYJ010000001.1"/>
</dbReference>
<evidence type="ECO:0000256" key="1">
    <source>
        <dbReference type="ARBA" id="ARBA00022723"/>
    </source>
</evidence>
<evidence type="ECO:0000256" key="3">
    <source>
        <dbReference type="SAM" id="SignalP"/>
    </source>
</evidence>
<dbReference type="PANTHER" id="PTHR38439:SF3">
    <property type="entry name" value="COPPER-RESISTANT CUPROPROTEIN COPI"/>
    <property type="match status" value="1"/>
</dbReference>
<proteinExistence type="predicted"/>
<name>A0ABV7VBW5_9PROT</name>
<organism evidence="5 6">
    <name type="scientific">Ferrovibrio xuzhouensis</name>
    <dbReference type="NCBI Taxonomy" id="1576914"/>
    <lineage>
        <taxon>Bacteria</taxon>
        <taxon>Pseudomonadati</taxon>
        <taxon>Pseudomonadota</taxon>
        <taxon>Alphaproteobacteria</taxon>
        <taxon>Rhodospirillales</taxon>
        <taxon>Rhodospirillaceae</taxon>
        <taxon>Ferrovibrio</taxon>
    </lineage>
</organism>
<feature type="domain" description="EfeO-type cupredoxin-like" evidence="4">
    <location>
        <begin position="24"/>
        <end position="91"/>
    </location>
</feature>
<evidence type="ECO:0000313" key="6">
    <source>
        <dbReference type="Proteomes" id="UP001595711"/>
    </source>
</evidence>
<reference evidence="6" key="1">
    <citation type="journal article" date="2019" name="Int. J. Syst. Evol. Microbiol.">
        <title>The Global Catalogue of Microorganisms (GCM) 10K type strain sequencing project: providing services to taxonomists for standard genome sequencing and annotation.</title>
        <authorList>
            <consortium name="The Broad Institute Genomics Platform"/>
            <consortium name="The Broad Institute Genome Sequencing Center for Infectious Disease"/>
            <person name="Wu L."/>
            <person name="Ma J."/>
        </authorList>
    </citation>
    <scope>NUCLEOTIDE SEQUENCE [LARGE SCALE GENOMIC DNA]</scope>
    <source>
        <strain evidence="6">KCTC 42182</strain>
    </source>
</reference>
<dbReference type="Gene3D" id="2.60.40.420">
    <property type="entry name" value="Cupredoxins - blue copper proteins"/>
    <property type="match status" value="1"/>
</dbReference>
<dbReference type="Proteomes" id="UP001595711">
    <property type="component" value="Unassembled WGS sequence"/>
</dbReference>
<feature type="signal peptide" evidence="3">
    <location>
        <begin position="1"/>
        <end position="28"/>
    </location>
</feature>
<evidence type="ECO:0000256" key="2">
    <source>
        <dbReference type="ARBA" id="ARBA00023008"/>
    </source>
</evidence>
<evidence type="ECO:0000313" key="5">
    <source>
        <dbReference type="EMBL" id="MFC3674964.1"/>
    </source>
</evidence>
<dbReference type="EMBL" id="JBHRYJ010000001">
    <property type="protein sequence ID" value="MFC3674964.1"/>
    <property type="molecule type" value="Genomic_DNA"/>
</dbReference>
<comment type="caution">
    <text evidence="5">The sequence shown here is derived from an EMBL/GenBank/DDBJ whole genome shotgun (WGS) entry which is preliminary data.</text>
</comment>